<evidence type="ECO:0000313" key="3">
    <source>
        <dbReference type="Proteomes" id="UP000838412"/>
    </source>
</evidence>
<protein>
    <submittedName>
        <fullName evidence="2">Hypp950 protein</fullName>
    </submittedName>
</protein>
<dbReference type="EMBL" id="OV696687">
    <property type="protein sequence ID" value="CAH1252590.1"/>
    <property type="molecule type" value="Genomic_DNA"/>
</dbReference>
<proteinExistence type="predicted"/>
<evidence type="ECO:0000313" key="2">
    <source>
        <dbReference type="EMBL" id="CAH1252590.1"/>
    </source>
</evidence>
<feature type="compositionally biased region" description="Polar residues" evidence="1">
    <location>
        <begin position="29"/>
        <end position="39"/>
    </location>
</feature>
<dbReference type="Proteomes" id="UP000838412">
    <property type="component" value="Chromosome 2"/>
</dbReference>
<keyword evidence="3" id="KW-1185">Reference proteome</keyword>
<dbReference type="OrthoDB" id="10536127at2759"/>
<evidence type="ECO:0000256" key="1">
    <source>
        <dbReference type="SAM" id="MobiDB-lite"/>
    </source>
</evidence>
<reference evidence="2" key="1">
    <citation type="submission" date="2022-01" db="EMBL/GenBank/DDBJ databases">
        <authorList>
            <person name="Braso-Vives M."/>
        </authorList>
    </citation>
    <scope>NUCLEOTIDE SEQUENCE</scope>
</reference>
<feature type="region of interest" description="Disordered" evidence="1">
    <location>
        <begin position="23"/>
        <end position="42"/>
    </location>
</feature>
<gene>
    <name evidence="2" type="primary">Hypp950</name>
    <name evidence="2" type="ORF">BLAG_LOCUS12626</name>
</gene>
<organism evidence="2 3">
    <name type="scientific">Branchiostoma lanceolatum</name>
    <name type="common">Common lancelet</name>
    <name type="synonym">Amphioxus lanceolatum</name>
    <dbReference type="NCBI Taxonomy" id="7740"/>
    <lineage>
        <taxon>Eukaryota</taxon>
        <taxon>Metazoa</taxon>
        <taxon>Chordata</taxon>
        <taxon>Cephalochordata</taxon>
        <taxon>Leptocardii</taxon>
        <taxon>Amphioxiformes</taxon>
        <taxon>Branchiostomatidae</taxon>
        <taxon>Branchiostoma</taxon>
    </lineage>
</organism>
<accession>A0A8K0EIF2</accession>
<dbReference type="AlphaFoldDB" id="A0A8K0EIF2"/>
<name>A0A8K0EIF2_BRALA</name>
<sequence length="165" mass="17769">MLNVSHDKFKIIPVRASSHRPTPVLGNGSACSPQSNLSSHGDADALVQNGAVALRSCSRDPRRRAVPQPVRHSAGPGATGRRRGPDVGPLPQQLGKVRPGRDAEICITYRTYSTVGSGNGEVKIGSRLDEAVSEAGMLRAAWRQLLVQVLLLRAHSRTARRLFTH</sequence>
<feature type="region of interest" description="Disordered" evidence="1">
    <location>
        <begin position="57"/>
        <end position="95"/>
    </location>
</feature>